<dbReference type="SUPFAM" id="SSF51261">
    <property type="entry name" value="Duplicated hybrid motif"/>
    <property type="match status" value="1"/>
</dbReference>
<evidence type="ECO:0000313" key="11">
    <source>
        <dbReference type="Proteomes" id="UP000058114"/>
    </source>
</evidence>
<proteinExistence type="predicted"/>
<feature type="disulfide bond" evidence="8">
    <location>
        <begin position="363"/>
        <end position="378"/>
    </location>
</feature>
<protein>
    <submittedName>
        <fullName evidence="10">Protease LasA</fullName>
    </submittedName>
</protein>
<evidence type="ECO:0000256" key="3">
    <source>
        <dbReference type="ARBA" id="ARBA00022801"/>
    </source>
</evidence>
<feature type="binding site" evidence="7">
    <location>
        <position position="330"/>
    </location>
    <ligand>
        <name>Zn(2+)</name>
        <dbReference type="ChEBI" id="CHEBI:29105"/>
    </ligand>
</feature>
<feature type="binding site" evidence="7">
    <location>
        <position position="231"/>
    </location>
    <ligand>
        <name>Zn(2+)</name>
        <dbReference type="ChEBI" id="CHEBI:29105"/>
    </ligand>
</feature>
<accession>A0A0S2SLT3</accession>
<dbReference type="PATRIC" id="fig|652.5.peg.959"/>
<dbReference type="InterPro" id="IPR016047">
    <property type="entry name" value="M23ase_b-sheet_dom"/>
</dbReference>
<dbReference type="GO" id="GO:0046872">
    <property type="term" value="F:metal ion binding"/>
    <property type="evidence" value="ECO:0007669"/>
    <property type="project" value="UniProtKB-KW"/>
</dbReference>
<keyword evidence="5" id="KW-0482">Metalloprotease</keyword>
<dbReference type="InterPro" id="IPR000841">
    <property type="entry name" value="Pept_M23A_Blytic"/>
</dbReference>
<evidence type="ECO:0000256" key="5">
    <source>
        <dbReference type="ARBA" id="ARBA00023049"/>
    </source>
</evidence>
<evidence type="ECO:0000259" key="9">
    <source>
        <dbReference type="Pfam" id="PF01551"/>
    </source>
</evidence>
<keyword evidence="3" id="KW-0378">Hydrolase</keyword>
<feature type="active site" description="Proton donor/acceptor" evidence="6">
    <location>
        <position position="289"/>
    </location>
</feature>
<evidence type="ECO:0000256" key="8">
    <source>
        <dbReference type="PIRSR" id="PIRSR600841-3"/>
    </source>
</evidence>
<evidence type="ECO:0000256" key="1">
    <source>
        <dbReference type="ARBA" id="ARBA00022670"/>
    </source>
</evidence>
<evidence type="ECO:0000256" key="4">
    <source>
        <dbReference type="ARBA" id="ARBA00022833"/>
    </source>
</evidence>
<dbReference type="InterPro" id="IPR011055">
    <property type="entry name" value="Dup_hybrid_motif"/>
</dbReference>
<reference evidence="11" key="1">
    <citation type="submission" date="2015-10" db="EMBL/GenBank/DDBJ databases">
        <title>Complete Genome Sequence of Aeromonas schubertii strain WL1483.</title>
        <authorList>
            <person name="Liu L."/>
        </authorList>
    </citation>
    <scope>NUCLEOTIDE SEQUENCE [LARGE SCALE GENOMIC DNA]</scope>
    <source>
        <strain evidence="11">WL1483</strain>
    </source>
</reference>
<dbReference type="PANTHER" id="PTHR21666:SF288">
    <property type="entry name" value="CELL DIVISION PROTEIN YTFB"/>
    <property type="match status" value="1"/>
</dbReference>
<evidence type="ECO:0000256" key="7">
    <source>
        <dbReference type="PIRSR" id="PIRSR600841-2"/>
    </source>
</evidence>
<keyword evidence="4 7" id="KW-0862">Zinc</keyword>
<keyword evidence="1 10" id="KW-0645">Protease</keyword>
<feature type="disulfide bond" evidence="8">
    <location>
        <begin position="273"/>
        <end position="319"/>
    </location>
</feature>
<comment type="cofactor">
    <cofactor evidence="7">
        <name>Zn(2+)</name>
        <dbReference type="ChEBI" id="CHEBI:29105"/>
    </cofactor>
    <text evidence="7">Binds 1 zinc ion per subunit.</text>
</comment>
<evidence type="ECO:0000256" key="6">
    <source>
        <dbReference type="PIRSR" id="PIRSR600841-1"/>
    </source>
</evidence>
<dbReference type="EMBL" id="CP013067">
    <property type="protein sequence ID" value="ALP42703.1"/>
    <property type="molecule type" value="Genomic_DNA"/>
</dbReference>
<dbReference type="KEGG" id="asr:WL1483_3284"/>
<dbReference type="Proteomes" id="UP000058114">
    <property type="component" value="Chromosome"/>
</dbReference>
<feature type="domain" description="M23ase beta-sheet core" evidence="9">
    <location>
        <begin position="258"/>
        <end position="337"/>
    </location>
</feature>
<sequence>MAIRFIFKESTMPGSLVLLLGASLAVTDLHTPLPAHHFTTTERVAALADVTAPDEQLFVYGEAALAFDLEGYLRREAPHLLPKLETLSHWAGATSINPQLLLALMEQRSQLLSQPTARAVKQPFGMAVRERGFTSQLAAMARTLSERFYQARELAERRPRGVARPIAPTALALQTLPGTGHRPLAEVYEQLFGRGSFRSAAHPAAAPLPLLAGLFQLPWRQGYRWKVNGAHAHSGSGFPLSSIDVSYDWPRWGSPTYTVTAANSGTVTVFSRCQVRVTHSSGWASNYYHMANIAVRSGDYVEANTHLGTYAGTRSQALCEGGSSTGPHLHFSLLYNGVFRSLQGMTLGGYKVNVGSYSYDNHCSRFWLDDLVAGERRCAWQPLNNHGL</sequence>
<dbReference type="CDD" id="cd12797">
    <property type="entry name" value="M23_peptidase"/>
    <property type="match status" value="1"/>
</dbReference>
<dbReference type="Gene3D" id="2.70.70.10">
    <property type="entry name" value="Glucose Permease (Domain IIA)"/>
    <property type="match status" value="1"/>
</dbReference>
<dbReference type="PANTHER" id="PTHR21666">
    <property type="entry name" value="PEPTIDASE-RELATED"/>
    <property type="match status" value="1"/>
</dbReference>
<dbReference type="GO" id="GO:0006508">
    <property type="term" value="P:proteolysis"/>
    <property type="evidence" value="ECO:0007669"/>
    <property type="project" value="UniProtKB-KW"/>
</dbReference>
<dbReference type="PRINTS" id="PR00933">
    <property type="entry name" value="BLYTICPTASE"/>
</dbReference>
<organism evidence="10 11">
    <name type="scientific">Aeromonas schubertii</name>
    <dbReference type="NCBI Taxonomy" id="652"/>
    <lineage>
        <taxon>Bacteria</taxon>
        <taxon>Pseudomonadati</taxon>
        <taxon>Pseudomonadota</taxon>
        <taxon>Gammaproteobacteria</taxon>
        <taxon>Aeromonadales</taxon>
        <taxon>Aeromonadaceae</taxon>
        <taxon>Aeromonas</taxon>
    </lineage>
</organism>
<evidence type="ECO:0000313" key="10">
    <source>
        <dbReference type="EMBL" id="ALP42703.1"/>
    </source>
</evidence>
<evidence type="ECO:0000256" key="2">
    <source>
        <dbReference type="ARBA" id="ARBA00022723"/>
    </source>
</evidence>
<keyword evidence="2 7" id="KW-0479">Metal-binding</keyword>
<feature type="active site" description="Proton donor/acceptor" evidence="6">
    <location>
        <position position="328"/>
    </location>
</feature>
<dbReference type="Pfam" id="PF01551">
    <property type="entry name" value="Peptidase_M23"/>
    <property type="match status" value="1"/>
</dbReference>
<dbReference type="AlphaFoldDB" id="A0A0S2SLT3"/>
<dbReference type="InterPro" id="IPR050570">
    <property type="entry name" value="Cell_wall_metabolism_enzyme"/>
</dbReference>
<feature type="binding site" evidence="7">
    <location>
        <position position="244"/>
    </location>
    <ligand>
        <name>Zn(2+)</name>
        <dbReference type="ChEBI" id="CHEBI:29105"/>
    </ligand>
</feature>
<dbReference type="GO" id="GO:0004222">
    <property type="term" value="F:metalloendopeptidase activity"/>
    <property type="evidence" value="ECO:0007669"/>
    <property type="project" value="InterPro"/>
</dbReference>
<reference evidence="10 11" key="2">
    <citation type="journal article" date="2016" name="Genome Announc.">
        <title>Complete Genome Sequence of the Highly Virulent Aeromonas schubertii Strain WL1483, Isolated from Diseased Snakehead Fish (Channa argus) in China.</title>
        <authorList>
            <person name="Liu L."/>
            <person name="Li N."/>
            <person name="Zhang D."/>
            <person name="Fu X."/>
            <person name="Shi C."/>
            <person name="Lin Q."/>
            <person name="Hao G."/>
        </authorList>
    </citation>
    <scope>NUCLEOTIDE SEQUENCE [LARGE SCALE GENOMIC DNA]</scope>
    <source>
        <strain evidence="10 11">WL1483</strain>
    </source>
</reference>
<name>A0A0S2SLT3_9GAMM</name>
<gene>
    <name evidence="10" type="primary">lasA</name>
    <name evidence="10" type="ORF">WL1483_3284</name>
</gene>
<keyword evidence="8" id="KW-1015">Disulfide bond</keyword>